<dbReference type="KEGG" id="lpan:LPMP_203260"/>
<dbReference type="PANTHER" id="PTHR46421">
    <property type="entry name" value="PROGRAMMED CELL DEATH PROTEIN 2-LIKE"/>
    <property type="match status" value="1"/>
</dbReference>
<dbReference type="RefSeq" id="XP_010698528.1">
    <property type="nucleotide sequence ID" value="XM_010700226.1"/>
</dbReference>
<feature type="compositionally biased region" description="Basic and acidic residues" evidence="1">
    <location>
        <begin position="162"/>
        <end position="172"/>
    </location>
</feature>
<dbReference type="VEuPathDB" id="TriTrypDB:LPMP_203260"/>
<evidence type="ECO:0000256" key="1">
    <source>
        <dbReference type="SAM" id="MobiDB-lite"/>
    </source>
</evidence>
<dbReference type="eggNOG" id="KOG2061">
    <property type="taxonomic scope" value="Eukaryota"/>
</dbReference>
<dbReference type="GeneID" id="22574537"/>
<dbReference type="PANTHER" id="PTHR46421:SF1">
    <property type="entry name" value="PROGRAMMED CELL DEATH PROTEIN 2-LIKE"/>
    <property type="match status" value="1"/>
</dbReference>
<dbReference type="AlphaFoldDB" id="A0A088S8A1"/>
<gene>
    <name evidence="3" type="ORF">LPMP_203260</name>
</gene>
<organism evidence="3 4">
    <name type="scientific">Leishmania panamensis</name>
    <dbReference type="NCBI Taxonomy" id="5679"/>
    <lineage>
        <taxon>Eukaryota</taxon>
        <taxon>Discoba</taxon>
        <taxon>Euglenozoa</taxon>
        <taxon>Kinetoplastea</taxon>
        <taxon>Metakinetoplastina</taxon>
        <taxon>Trypanosomatida</taxon>
        <taxon>Trypanosomatidae</taxon>
        <taxon>Leishmaniinae</taxon>
        <taxon>Leishmania</taxon>
        <taxon>Leishmania guyanensis species complex</taxon>
    </lineage>
</organism>
<keyword evidence="4" id="KW-1185">Reference proteome</keyword>
<dbReference type="EMBL" id="CP009389">
    <property type="protein sequence ID" value="AIN97821.1"/>
    <property type="molecule type" value="Genomic_DNA"/>
</dbReference>
<dbReference type="GO" id="GO:0005737">
    <property type="term" value="C:cytoplasm"/>
    <property type="evidence" value="ECO:0007669"/>
    <property type="project" value="InterPro"/>
</dbReference>
<evidence type="ECO:0000313" key="4">
    <source>
        <dbReference type="Proteomes" id="UP000063063"/>
    </source>
</evidence>
<sequence>MSGVDLPPVWIGTPQREAAQEDVADPYTSKIGGQAVYFRVGASATEQQSSGALSKYFQCPQCKSTAQVSLLCQVYAPLEVYDRVLYILVCAACTRRPTATAPFQGGARMPALTPGSDKKSGLAAAAAANSHTSFCFALRSQNFSREYFAELQQQLSAEAQKVTKAEKEKAENDAPLFGVSDDWDRDDEPSKEARPSPAAPQDNTGNTDGAVEKTPEEQPTFPLASRGMTAPLKGVLYTSGLALDLYEEPPPKWKKEPSIKEQLAAAESMYNSSVTLDTSGFEEDDESPAEACVRAYMEQMERTPSQCVRWCPGGTPLRTSTMPIGVNGGFLPPPCPACGATRQFEMQLTAPVVYYLTKDIDEVKNLTVHFSNVLVYTCSSNCYNTDCNLPYLPEYVVVEDEL</sequence>
<dbReference type="OrthoDB" id="366284at2759"/>
<feature type="region of interest" description="Disordered" evidence="1">
    <location>
        <begin position="162"/>
        <end position="226"/>
    </location>
</feature>
<evidence type="ECO:0000313" key="3">
    <source>
        <dbReference type="EMBL" id="AIN97821.1"/>
    </source>
</evidence>
<dbReference type="Pfam" id="PF04194">
    <property type="entry name" value="PDCD2_C"/>
    <property type="match status" value="1"/>
</dbReference>
<protein>
    <submittedName>
        <fullName evidence="3">Programmed cell death protein, putative</fullName>
    </submittedName>
</protein>
<evidence type="ECO:0000259" key="2">
    <source>
        <dbReference type="Pfam" id="PF04194"/>
    </source>
</evidence>
<accession>A0A088S8A1</accession>
<dbReference type="Proteomes" id="UP000063063">
    <property type="component" value="Chromosome 20"/>
</dbReference>
<reference evidence="3 4" key="1">
    <citation type="journal article" date="2015" name="Sci. Rep.">
        <title>The genome of Leishmania panamensis: insights into genomics of the L. (Viannia) subgenus.</title>
        <authorList>
            <person name="Llanes A."/>
            <person name="Restrepo C.M."/>
            <person name="Vecchio G.D."/>
            <person name="Anguizola F.J."/>
            <person name="Lleonart R."/>
        </authorList>
    </citation>
    <scope>NUCLEOTIDE SEQUENCE [LARGE SCALE GENOMIC DNA]</scope>
    <source>
        <strain evidence="3 4">MHOM/PA/94/PSC-1</strain>
    </source>
</reference>
<feature type="domain" description="Programmed cell death protein 2 C-terminal" evidence="2">
    <location>
        <begin position="294"/>
        <end position="399"/>
    </location>
</feature>
<dbReference type="InterPro" id="IPR052815">
    <property type="entry name" value="PDCD2-like_regulator"/>
</dbReference>
<dbReference type="InterPro" id="IPR007320">
    <property type="entry name" value="PDCD2_C"/>
</dbReference>
<name>A0A088S8A1_LEIPA</name>
<proteinExistence type="predicted"/>
<dbReference type="VEuPathDB" id="TriTrypDB:LPAL13_200039000"/>